<dbReference type="Pfam" id="PF13830">
    <property type="entry name" value="DUF4192"/>
    <property type="match status" value="1"/>
</dbReference>
<dbReference type="RefSeq" id="WP_069392565.1">
    <property type="nucleotide sequence ID" value="NZ_AP022594.1"/>
</dbReference>
<keyword evidence="2" id="KW-1185">Reference proteome</keyword>
<proteinExistence type="predicted"/>
<organism evidence="1 2">
    <name type="scientific">Mycolicibacillus koreensis</name>
    <dbReference type="NCBI Taxonomy" id="1069220"/>
    <lineage>
        <taxon>Bacteria</taxon>
        <taxon>Bacillati</taxon>
        <taxon>Actinomycetota</taxon>
        <taxon>Actinomycetes</taxon>
        <taxon>Mycobacteriales</taxon>
        <taxon>Mycobacteriaceae</taxon>
        <taxon>Mycolicibacillus</taxon>
    </lineage>
</organism>
<dbReference type="EMBL" id="NCXO01000004">
    <property type="protein sequence ID" value="OSC35358.1"/>
    <property type="molecule type" value="Genomic_DNA"/>
</dbReference>
<evidence type="ECO:0000313" key="2">
    <source>
        <dbReference type="Proteomes" id="UP000193577"/>
    </source>
</evidence>
<protein>
    <recommendedName>
        <fullName evidence="3">DUF4192 domain-containing protein</fullName>
    </recommendedName>
</protein>
<name>A0AA91PH48_9MYCO</name>
<comment type="caution">
    <text evidence="1">The sequence shown here is derived from an EMBL/GenBank/DDBJ whole genome shotgun (WGS) entry which is preliminary data.</text>
</comment>
<evidence type="ECO:0008006" key="3">
    <source>
        <dbReference type="Google" id="ProtNLM"/>
    </source>
</evidence>
<gene>
    <name evidence="1" type="ORF">B8W67_02880</name>
</gene>
<evidence type="ECO:0000313" key="1">
    <source>
        <dbReference type="EMBL" id="OSC35358.1"/>
    </source>
</evidence>
<dbReference type="InterPro" id="IPR025447">
    <property type="entry name" value="DUF4192"/>
</dbReference>
<dbReference type="Proteomes" id="UP000193577">
    <property type="component" value="Unassembled WGS sequence"/>
</dbReference>
<sequence length="349" mass="36665">MATNEPDFVLNRPGALIAAIPAVLGFVPERSLLLAALTAGMLGPVLRVDLTDDLPDRIDDVVAVAAVADPEAMIVVIVDAARAPCPECAGDHQRLCAVVGEALDRRGIALRAAHIVDRIAVGGRWHCVDRCGAGGAIDDPATSPLAVAAVVAGRRLYGSRADLQEVVGTRDPQRRAQIAALLGEPPPPAKRRLSRATRRRADLAAILTAAERHADGHRLDDADIAGMGRALLDVDVRDALYGLAIGESADAAESLWTVLAQILPGRPRAEALVLLAFSAYVRGSGALAGVALEAALREHPEHRMAGMLDTALQSGMPPERIRGLAMTGYRLAQRLGVTLPAPCHLDRPA</sequence>
<reference evidence="1 2" key="1">
    <citation type="submission" date="2017-04" db="EMBL/GenBank/DDBJ databases">
        <title>The new phylogeny of genus Mycobacterium.</title>
        <authorList>
            <person name="Tortoli E."/>
            <person name="Trovato A."/>
            <person name="Cirillo D.M."/>
        </authorList>
    </citation>
    <scope>NUCLEOTIDE SEQUENCE [LARGE SCALE GENOMIC DNA]</scope>
    <source>
        <strain evidence="1 2">KCTC 19819</strain>
    </source>
</reference>
<dbReference type="AlphaFoldDB" id="A0AA91PH48"/>
<accession>A0AA91PH48</accession>